<evidence type="ECO:0000313" key="1">
    <source>
        <dbReference type="EMBL" id="AYF52478.1"/>
    </source>
</evidence>
<keyword evidence="1" id="KW-0614">Plasmid</keyword>
<accession>A0A386YKM4</accession>
<dbReference type="AlphaFoldDB" id="A0A386YKM4"/>
<reference evidence="1" key="1">
    <citation type="submission" date="2018-07" db="EMBL/GenBank/DDBJ databases">
        <title>Plasmid diversity in Bacillus pumilus.</title>
        <authorList>
            <person name="Evdokimova O.V."/>
            <person name="Valentovich L.N."/>
        </authorList>
    </citation>
    <scope>NUCLEOTIDE SEQUENCE</scope>
    <source>
        <strain evidence="1">T2</strain>
        <plasmid evidence="1">pBP-T2</plasmid>
    </source>
</reference>
<proteinExistence type="predicted"/>
<name>A0A386YKM4_BACPU</name>
<sequence length="40" mass="4198">MNMTFKKIMAAVLILAVTVAPVYGLATQDNSVSVASRNAT</sequence>
<organism evidence="1">
    <name type="scientific">Bacillus pumilus</name>
    <name type="common">Bacillus mesentericus</name>
    <dbReference type="NCBI Taxonomy" id="1408"/>
    <lineage>
        <taxon>Bacteria</taxon>
        <taxon>Bacillati</taxon>
        <taxon>Bacillota</taxon>
        <taxon>Bacilli</taxon>
        <taxon>Bacillales</taxon>
        <taxon>Bacillaceae</taxon>
        <taxon>Bacillus</taxon>
    </lineage>
</organism>
<protein>
    <submittedName>
        <fullName evidence="1">RapAB</fullName>
    </submittedName>
</protein>
<dbReference type="EMBL" id="MH594122">
    <property type="protein sequence ID" value="AYF52478.1"/>
    <property type="molecule type" value="Genomic_DNA"/>
</dbReference>
<geneLocation type="plasmid" evidence="1">
    <name>pBP-T2</name>
</geneLocation>